<protein>
    <submittedName>
        <fullName evidence="3">Uncharacterized protein</fullName>
    </submittedName>
</protein>
<organism evidence="3 4">
    <name type="scientific">Streptomyces calidiresistens</name>
    <dbReference type="NCBI Taxonomy" id="1485586"/>
    <lineage>
        <taxon>Bacteria</taxon>
        <taxon>Bacillati</taxon>
        <taxon>Actinomycetota</taxon>
        <taxon>Actinomycetes</taxon>
        <taxon>Kitasatosporales</taxon>
        <taxon>Streptomycetaceae</taxon>
        <taxon>Streptomyces</taxon>
    </lineage>
</organism>
<dbReference type="Proteomes" id="UP000530234">
    <property type="component" value="Unassembled WGS sequence"/>
</dbReference>
<feature type="region of interest" description="Disordered" evidence="1">
    <location>
        <begin position="159"/>
        <end position="222"/>
    </location>
</feature>
<evidence type="ECO:0000313" key="3">
    <source>
        <dbReference type="EMBL" id="MBB0232701.1"/>
    </source>
</evidence>
<feature type="transmembrane region" description="Helical" evidence="2">
    <location>
        <begin position="394"/>
        <end position="416"/>
    </location>
</feature>
<reference evidence="4" key="1">
    <citation type="submission" date="2019-10" db="EMBL/GenBank/DDBJ databases">
        <title>Streptomyces sp. nov., a novel actinobacterium isolated from alkaline environment.</title>
        <authorList>
            <person name="Golinska P."/>
        </authorList>
    </citation>
    <scope>NUCLEOTIDE SEQUENCE [LARGE SCALE GENOMIC DNA]</scope>
    <source>
        <strain evidence="4">DSM 42108</strain>
    </source>
</reference>
<evidence type="ECO:0000256" key="1">
    <source>
        <dbReference type="SAM" id="MobiDB-lite"/>
    </source>
</evidence>
<sequence>MLAARLARRGPLSFPAGRVPLFLASGGTCLVLLGVLSRALEQPATAGGATPAVLGCLMPLVATGHLAATLARTDPPPGIRAELGALGAGRGRVAMLIGASSGFLALLGCLPAVALFLYTRGASNGGTDGAPAALPAVGTPTLVALVPLVVAGSAALAARAPATRRGEGSTAPVPVVATAGHPDGAPGAVAGAVGTPPTTPTDRWGEPIPVPGVPAAADRTGGGQSFSAGTALVGTGVALVSLTAPGGPGHPGTGPWELPGVPAGIGPGVVGGWALVLIGTVVAGPGLLALCGRLLLFRRPGVRRMLAGRTLLTDAPYRGRAFGALAAASATVPAALLLVPRPGALTVLGLGVTVFAALSALPVAGGTNRWDRAEDRETLLLLGAPRAMGREIALLRLLVGAPVVLLAAAFVAWLLVLPFG</sequence>
<feature type="transmembrane region" description="Helical" evidence="2">
    <location>
        <begin position="137"/>
        <end position="158"/>
    </location>
</feature>
<feature type="transmembrane region" description="Helical" evidence="2">
    <location>
        <begin position="344"/>
        <end position="364"/>
    </location>
</feature>
<feature type="transmembrane region" description="Helical" evidence="2">
    <location>
        <begin position="317"/>
        <end position="338"/>
    </location>
</feature>
<gene>
    <name evidence="3" type="ORF">FOE67_25235</name>
</gene>
<evidence type="ECO:0000256" key="2">
    <source>
        <dbReference type="SAM" id="Phobius"/>
    </source>
</evidence>
<dbReference type="AlphaFoldDB" id="A0A7W3XZC7"/>
<name>A0A7W3XZC7_9ACTN</name>
<keyword evidence="2" id="KW-0812">Transmembrane</keyword>
<feature type="compositionally biased region" description="Low complexity" evidence="1">
    <location>
        <begin position="184"/>
        <end position="196"/>
    </location>
</feature>
<feature type="transmembrane region" description="Helical" evidence="2">
    <location>
        <begin position="93"/>
        <end position="117"/>
    </location>
</feature>
<proteinExistence type="predicted"/>
<keyword evidence="2" id="KW-0472">Membrane</keyword>
<dbReference type="EMBL" id="VKHS01001106">
    <property type="protein sequence ID" value="MBB0232701.1"/>
    <property type="molecule type" value="Genomic_DNA"/>
</dbReference>
<evidence type="ECO:0000313" key="4">
    <source>
        <dbReference type="Proteomes" id="UP000530234"/>
    </source>
</evidence>
<feature type="transmembrane region" description="Helical" evidence="2">
    <location>
        <begin position="226"/>
        <end position="245"/>
    </location>
</feature>
<feature type="transmembrane region" description="Helical" evidence="2">
    <location>
        <begin position="265"/>
        <end position="296"/>
    </location>
</feature>
<feature type="transmembrane region" description="Helical" evidence="2">
    <location>
        <begin position="21"/>
        <end position="40"/>
    </location>
</feature>
<keyword evidence="2" id="KW-1133">Transmembrane helix</keyword>
<keyword evidence="4" id="KW-1185">Reference proteome</keyword>
<comment type="caution">
    <text evidence="3">The sequence shown here is derived from an EMBL/GenBank/DDBJ whole genome shotgun (WGS) entry which is preliminary data.</text>
</comment>
<accession>A0A7W3XZC7</accession>